<dbReference type="GO" id="GO:0042952">
    <property type="term" value="P:beta-ketoadipate pathway"/>
    <property type="evidence" value="ECO:0007669"/>
    <property type="project" value="UniProtKB-UniRule"/>
</dbReference>
<proteinExistence type="inferred from homology"/>
<dbReference type="InterPro" id="IPR026029">
    <property type="entry name" value="MLI_dom"/>
</dbReference>
<dbReference type="Gene3D" id="3.30.70.1060">
    <property type="entry name" value="Dimeric alpha+beta barrel"/>
    <property type="match status" value="1"/>
</dbReference>
<dbReference type="EC" id="5.3.3.4" evidence="5 8"/>
<dbReference type="UniPathway" id="UPA00157">
    <property type="reaction ID" value="UER00260"/>
</dbReference>
<evidence type="ECO:0000256" key="2">
    <source>
        <dbReference type="ARBA" id="ARBA00005193"/>
    </source>
</evidence>
<evidence type="ECO:0000256" key="8">
    <source>
        <dbReference type="NCBIfam" id="TIGR03221"/>
    </source>
</evidence>
<dbReference type="Proteomes" id="UP000317291">
    <property type="component" value="Unassembled WGS sequence"/>
</dbReference>
<dbReference type="EMBL" id="VIGW01000001">
    <property type="protein sequence ID" value="TWS21560.1"/>
    <property type="molecule type" value="Genomic_DNA"/>
</dbReference>
<name>A0A5C5RFD7_9ACTN</name>
<evidence type="ECO:0000256" key="7">
    <source>
        <dbReference type="ARBA" id="ARBA00023235"/>
    </source>
</evidence>
<evidence type="ECO:0000256" key="4">
    <source>
        <dbReference type="ARBA" id="ARBA00011365"/>
    </source>
</evidence>
<dbReference type="InterPro" id="IPR003464">
    <property type="entry name" value="Muconolactone_d_Isoase"/>
</dbReference>
<evidence type="ECO:0000256" key="6">
    <source>
        <dbReference type="ARBA" id="ARBA00022797"/>
    </source>
</evidence>
<evidence type="ECO:0000256" key="3">
    <source>
        <dbReference type="ARBA" id="ARBA00010882"/>
    </source>
</evidence>
<dbReference type="OrthoDB" id="2889526at2"/>
<dbReference type="Pfam" id="PF02426">
    <property type="entry name" value="MIase"/>
    <property type="match status" value="1"/>
</dbReference>
<keyword evidence="6" id="KW-0058">Aromatic hydrocarbons catabolism</keyword>
<feature type="domain" description="Muconolactone isomerase" evidence="9">
    <location>
        <begin position="3"/>
        <end position="91"/>
    </location>
</feature>
<organism evidence="10 11">
    <name type="scientific">Tsukamurella asaccharolytica</name>
    <dbReference type="NCBI Taxonomy" id="2592067"/>
    <lineage>
        <taxon>Bacteria</taxon>
        <taxon>Bacillati</taxon>
        <taxon>Actinomycetota</taxon>
        <taxon>Actinomycetes</taxon>
        <taxon>Mycobacteriales</taxon>
        <taxon>Tsukamurellaceae</taxon>
        <taxon>Tsukamurella</taxon>
    </lineage>
</organism>
<dbReference type="NCBIfam" id="TIGR03221">
    <property type="entry name" value="muco_delta"/>
    <property type="match status" value="1"/>
</dbReference>
<dbReference type="AlphaFoldDB" id="A0A5C5RFD7"/>
<comment type="pathway">
    <text evidence="2">Aromatic compound metabolism; beta-ketoadipate pathway; 5-oxo-4,5-dihydro-2-furylacetate from catechol: step 3/3.</text>
</comment>
<evidence type="ECO:0000256" key="1">
    <source>
        <dbReference type="ARBA" id="ARBA00001739"/>
    </source>
</evidence>
<evidence type="ECO:0000256" key="5">
    <source>
        <dbReference type="ARBA" id="ARBA00012070"/>
    </source>
</evidence>
<dbReference type="InterPro" id="IPR011008">
    <property type="entry name" value="Dimeric_a/b-barrel"/>
</dbReference>
<evidence type="ECO:0000313" key="10">
    <source>
        <dbReference type="EMBL" id="TWS21560.1"/>
    </source>
</evidence>
<dbReference type="RefSeq" id="WP_146559397.1">
    <property type="nucleotide sequence ID" value="NZ_VIGW01000001.1"/>
</dbReference>
<comment type="subunit">
    <text evidence="4">Homodecamer.</text>
</comment>
<evidence type="ECO:0000313" key="11">
    <source>
        <dbReference type="Proteomes" id="UP000317291"/>
    </source>
</evidence>
<protein>
    <recommendedName>
        <fullName evidence="5 8">Muconolactone Delta-isomerase</fullName>
        <ecNumber evidence="5 8">5.3.3.4</ecNumber>
    </recommendedName>
</protein>
<keyword evidence="11" id="KW-1185">Reference proteome</keyword>
<sequence length="100" mass="11372">MPLYAVRMDVAIPDDIDPELRAETIAREKAYSQELQRGGEWPYIWRIVGQYSNISVFDVADNERLHEILWGLPLFQWMTVEVTPLATHPSDVALADGGES</sequence>
<evidence type="ECO:0000259" key="9">
    <source>
        <dbReference type="Pfam" id="PF02426"/>
    </source>
</evidence>
<accession>A0A5C5RFD7</accession>
<gene>
    <name evidence="10" type="primary">catC</name>
    <name evidence="10" type="ORF">FK529_02950</name>
</gene>
<comment type="caution">
    <text evidence="10">The sequence shown here is derived from an EMBL/GenBank/DDBJ whole genome shotgun (WGS) entry which is preliminary data.</text>
</comment>
<comment type="catalytic activity">
    <reaction evidence="1">
        <text>(S)-muconolactone = (4,5-dihydro-5-oxofuran-2-yl)-acetate</text>
        <dbReference type="Rhea" id="RHEA:12348"/>
        <dbReference type="ChEBI" id="CHEBI:58425"/>
        <dbReference type="ChEBI" id="CHEBI:58736"/>
        <dbReference type="EC" id="5.3.3.4"/>
    </reaction>
</comment>
<dbReference type="SUPFAM" id="SSF54909">
    <property type="entry name" value="Dimeric alpha+beta barrel"/>
    <property type="match status" value="1"/>
</dbReference>
<reference evidence="10 11" key="1">
    <citation type="submission" date="2019-06" db="EMBL/GenBank/DDBJ databases">
        <title>Tsukamurella conjunctivitidis sp. nov., Tsukamurella assacharolytica sp. nov. and Tsukamurella sputae sp. nov. isolated from patients with conjunctivitis, bacteraemia (lymphoma) and respiratory infection (sputum) in Hong Kong.</title>
        <authorList>
            <person name="Teng J.L.L."/>
            <person name="Lee H.H."/>
            <person name="Fong J.Y.H."/>
            <person name="Fok K.M.N."/>
            <person name="Lau S.K.P."/>
            <person name="Woo P.C.Y."/>
        </authorList>
    </citation>
    <scope>NUCLEOTIDE SEQUENCE [LARGE SCALE GENOMIC DNA]</scope>
    <source>
        <strain evidence="10 11">HKU71</strain>
    </source>
</reference>
<keyword evidence="7 10" id="KW-0413">Isomerase</keyword>
<dbReference type="GO" id="GO:0016159">
    <property type="term" value="F:muconolactone delta-isomerase activity"/>
    <property type="evidence" value="ECO:0007669"/>
    <property type="project" value="UniProtKB-UniRule"/>
</dbReference>
<comment type="similarity">
    <text evidence="3">Belongs to the muconolactone Delta-isomerase family.</text>
</comment>
<dbReference type="PIRSF" id="PIRSF001486">
    <property type="entry name" value="CatC"/>
    <property type="match status" value="1"/>
</dbReference>